<comment type="caution">
    <text evidence="1">The sequence shown here is derived from an EMBL/GenBank/DDBJ whole genome shotgun (WGS) entry which is preliminary data.</text>
</comment>
<name>A0ACC2NCS3_9HYME</name>
<evidence type="ECO:0000313" key="1">
    <source>
        <dbReference type="EMBL" id="KAJ8668903.1"/>
    </source>
</evidence>
<accession>A0ACC2NCS3</accession>
<gene>
    <name evidence="1" type="ORF">QAD02_000162</name>
</gene>
<organism evidence="1 2">
    <name type="scientific">Eretmocerus hayati</name>
    <dbReference type="NCBI Taxonomy" id="131215"/>
    <lineage>
        <taxon>Eukaryota</taxon>
        <taxon>Metazoa</taxon>
        <taxon>Ecdysozoa</taxon>
        <taxon>Arthropoda</taxon>
        <taxon>Hexapoda</taxon>
        <taxon>Insecta</taxon>
        <taxon>Pterygota</taxon>
        <taxon>Neoptera</taxon>
        <taxon>Endopterygota</taxon>
        <taxon>Hymenoptera</taxon>
        <taxon>Apocrita</taxon>
        <taxon>Proctotrupomorpha</taxon>
        <taxon>Chalcidoidea</taxon>
        <taxon>Aphelinidae</taxon>
        <taxon>Aphelininae</taxon>
        <taxon>Eretmocerus</taxon>
    </lineage>
</organism>
<reference evidence="1" key="1">
    <citation type="submission" date="2023-04" db="EMBL/GenBank/DDBJ databases">
        <title>A chromosome-level genome assembly of the parasitoid wasp Eretmocerus hayati.</title>
        <authorList>
            <person name="Zhong Y."/>
            <person name="Liu S."/>
            <person name="Liu Y."/>
        </authorList>
    </citation>
    <scope>NUCLEOTIDE SEQUENCE</scope>
    <source>
        <strain evidence="1">ZJU_SS_LIU_2023</strain>
    </source>
</reference>
<dbReference type="Proteomes" id="UP001239111">
    <property type="component" value="Chromosome 3"/>
</dbReference>
<keyword evidence="2" id="KW-1185">Reference proteome</keyword>
<proteinExistence type="predicted"/>
<evidence type="ECO:0000313" key="2">
    <source>
        <dbReference type="Proteomes" id="UP001239111"/>
    </source>
</evidence>
<protein>
    <submittedName>
        <fullName evidence="1">Uncharacterized protein</fullName>
    </submittedName>
</protein>
<sequence>MEVKRESNCVVSILSIINSDTVTGVTPLMTAAKSNDIRIVQQLIHGVGATSVKRNVCATDSLGNTCLHYAVLGGNSEIVRLLLSVGALPDSENNLKSTPLMRAVMIGKKDIVQQLVEAGAKINIEGRKGLTCLHCAVLNEDSDLVRFLLSAGAKPNHQSIQGATALHVAVESGRAELVQLLIDAGAEVHYYNKTASYFNIPTTAFHVAIKECNVEILNLLLDNVGDLSTRPYQFDQTSMLLAAARAPRNKIPMLRALVDHGANMDTIKSYNFTI</sequence>
<dbReference type="EMBL" id="CM056743">
    <property type="protein sequence ID" value="KAJ8668903.1"/>
    <property type="molecule type" value="Genomic_DNA"/>
</dbReference>